<dbReference type="InterPro" id="IPR050445">
    <property type="entry name" value="Bact_polysacc_biosynth/exp"/>
</dbReference>
<organism evidence="2 3">
    <name type="scientific">Bdellovibrio reynosensis</name>
    <dbReference type="NCBI Taxonomy" id="2835041"/>
    <lineage>
        <taxon>Bacteria</taxon>
        <taxon>Pseudomonadati</taxon>
        <taxon>Bdellovibrionota</taxon>
        <taxon>Bdellovibrionia</taxon>
        <taxon>Bdellovibrionales</taxon>
        <taxon>Pseudobdellovibrionaceae</taxon>
        <taxon>Bdellovibrio</taxon>
    </lineage>
</organism>
<keyword evidence="1" id="KW-1133">Transmembrane helix</keyword>
<reference evidence="2" key="1">
    <citation type="submission" date="2022-03" db="EMBL/GenBank/DDBJ databases">
        <title>Genome Identification and Characterization of new species Bdellovibrio reynosense LBG001 sp. nov. from a Mexico soil sample.</title>
        <authorList>
            <person name="Camilli A."/>
            <person name="Ajao Y."/>
            <person name="Guo X."/>
        </authorList>
    </citation>
    <scope>NUCLEOTIDE SEQUENCE</scope>
    <source>
        <strain evidence="2">LBG001</strain>
    </source>
</reference>
<name>A0ABY4CBM8_9BACT</name>
<dbReference type="RefSeq" id="WP_243538464.1">
    <property type="nucleotide sequence ID" value="NZ_CP093442.1"/>
</dbReference>
<keyword evidence="1" id="KW-0472">Membrane</keyword>
<dbReference type="PANTHER" id="PTHR32309:SF13">
    <property type="entry name" value="FERRIC ENTEROBACTIN TRANSPORT PROTEIN FEPE"/>
    <property type="match status" value="1"/>
</dbReference>
<accession>A0ABY4CBM8</accession>
<keyword evidence="3" id="KW-1185">Reference proteome</keyword>
<gene>
    <name evidence="2" type="ORF">MNR06_02610</name>
</gene>
<feature type="transmembrane region" description="Helical" evidence="1">
    <location>
        <begin position="219"/>
        <end position="243"/>
    </location>
</feature>
<dbReference type="PANTHER" id="PTHR32309">
    <property type="entry name" value="TYROSINE-PROTEIN KINASE"/>
    <property type="match status" value="1"/>
</dbReference>
<evidence type="ECO:0000256" key="1">
    <source>
        <dbReference type="SAM" id="Phobius"/>
    </source>
</evidence>
<sequence>MKQFFVKHKTTVLTTLAFVLVALIYSLVTPKVYQSSSRAVVFRMKLESPDGATEESRNRWIWVRDGLSISSALVSDEMLKKFLEENEPAKAAVQGFKSLGSQMNFLRRMVKIQYTGGDENNYIIEVKSSNQELALDLNKYVFNNLRFLVIEKDQKDYEALLAKVQAEASGNNAGEKAYFQDKLVKLKFEHLVNQAQKENLFQTISEPAVSDRPVWPKPLALVVVALLAGVVFGYLLEFLLFYFKNQR</sequence>
<evidence type="ECO:0000313" key="3">
    <source>
        <dbReference type="Proteomes" id="UP000830116"/>
    </source>
</evidence>
<dbReference type="EMBL" id="CP093442">
    <property type="protein sequence ID" value="UOF01844.1"/>
    <property type="molecule type" value="Genomic_DNA"/>
</dbReference>
<evidence type="ECO:0000313" key="2">
    <source>
        <dbReference type="EMBL" id="UOF01844.1"/>
    </source>
</evidence>
<keyword evidence="1" id="KW-0812">Transmembrane</keyword>
<evidence type="ECO:0008006" key="4">
    <source>
        <dbReference type="Google" id="ProtNLM"/>
    </source>
</evidence>
<protein>
    <recommendedName>
        <fullName evidence="4">Polysaccharide chain length determinant N-terminal domain-containing protein</fullName>
    </recommendedName>
</protein>
<dbReference type="Proteomes" id="UP000830116">
    <property type="component" value="Chromosome"/>
</dbReference>
<proteinExistence type="predicted"/>